<reference evidence="4" key="1">
    <citation type="submission" date="2019-04" db="EMBL/GenBank/DDBJ databases">
        <title>Friends and foes A comparative genomics studyof 23 Aspergillus species from section Flavi.</title>
        <authorList>
            <consortium name="DOE Joint Genome Institute"/>
            <person name="Kjaerbolling I."/>
            <person name="Vesth T."/>
            <person name="Frisvad J.C."/>
            <person name="Nybo J.L."/>
            <person name="Theobald S."/>
            <person name="Kildgaard S."/>
            <person name="Isbrandt T."/>
            <person name="Kuo A."/>
            <person name="Sato A."/>
            <person name="Lyhne E.K."/>
            <person name="Kogle M.E."/>
            <person name="Wiebenga A."/>
            <person name="Kun R.S."/>
            <person name="Lubbers R.J."/>
            <person name="Makela M.R."/>
            <person name="Barry K."/>
            <person name="Chovatia M."/>
            <person name="Clum A."/>
            <person name="Daum C."/>
            <person name="Haridas S."/>
            <person name="He G."/>
            <person name="LaButti K."/>
            <person name="Lipzen A."/>
            <person name="Mondo S."/>
            <person name="Riley R."/>
            <person name="Salamov A."/>
            <person name="Simmons B.A."/>
            <person name="Magnuson J.K."/>
            <person name="Henrissat B."/>
            <person name="Mortensen U.H."/>
            <person name="Larsen T.O."/>
            <person name="Devries R.P."/>
            <person name="Grigoriev I.V."/>
            <person name="Machida M."/>
            <person name="Baker S.E."/>
            <person name="Andersen M.R."/>
        </authorList>
    </citation>
    <scope>NUCLEOTIDE SEQUENCE [LARGE SCALE GENOMIC DNA]</scope>
    <source>
        <strain evidence="4">CBS 130017</strain>
    </source>
</reference>
<evidence type="ECO:0000313" key="3">
    <source>
        <dbReference type="EMBL" id="KAE8329647.1"/>
    </source>
</evidence>
<keyword evidence="2" id="KW-0732">Signal</keyword>
<feature type="transmembrane region" description="Helical" evidence="1">
    <location>
        <begin position="12"/>
        <end position="36"/>
    </location>
</feature>
<name>A0A5N6X8V7_9EURO</name>
<keyword evidence="1" id="KW-1133">Transmembrane helix</keyword>
<evidence type="ECO:0000313" key="4">
    <source>
        <dbReference type="Proteomes" id="UP000325945"/>
    </source>
</evidence>
<keyword evidence="1" id="KW-0472">Membrane</keyword>
<evidence type="ECO:0000256" key="1">
    <source>
        <dbReference type="SAM" id="Phobius"/>
    </source>
</evidence>
<dbReference type="Proteomes" id="UP000325945">
    <property type="component" value="Unassembled WGS sequence"/>
</dbReference>
<sequence>MWHRHHVTSMALPTTIYCLWLISSKLACCLMTPIVAKRDIYDGQRSQRTFATISVLSGGISFCLTLTFTKMQAIYLSLNLETQSLLFQVKGKEPSNGKFSDRRHWMVANQANGDRGSKRIVYMFGKT</sequence>
<dbReference type="AlphaFoldDB" id="A0A5N6X8V7"/>
<feature type="transmembrane region" description="Helical" evidence="1">
    <location>
        <begin position="48"/>
        <end position="68"/>
    </location>
</feature>
<feature type="signal peptide" evidence="2">
    <location>
        <begin position="1"/>
        <end position="18"/>
    </location>
</feature>
<proteinExistence type="predicted"/>
<gene>
    <name evidence="3" type="ORF">BDV39DRAFT_46596</name>
</gene>
<keyword evidence="4" id="KW-1185">Reference proteome</keyword>
<dbReference type="EMBL" id="ML741778">
    <property type="protein sequence ID" value="KAE8329647.1"/>
    <property type="molecule type" value="Genomic_DNA"/>
</dbReference>
<keyword evidence="1" id="KW-0812">Transmembrane</keyword>
<evidence type="ECO:0000256" key="2">
    <source>
        <dbReference type="SAM" id="SignalP"/>
    </source>
</evidence>
<feature type="chain" id="PRO_5025029885" evidence="2">
    <location>
        <begin position="19"/>
        <end position="127"/>
    </location>
</feature>
<accession>A0A5N6X8V7</accession>
<organism evidence="3 4">
    <name type="scientific">Aspergillus sergii</name>
    <dbReference type="NCBI Taxonomy" id="1034303"/>
    <lineage>
        <taxon>Eukaryota</taxon>
        <taxon>Fungi</taxon>
        <taxon>Dikarya</taxon>
        <taxon>Ascomycota</taxon>
        <taxon>Pezizomycotina</taxon>
        <taxon>Eurotiomycetes</taxon>
        <taxon>Eurotiomycetidae</taxon>
        <taxon>Eurotiales</taxon>
        <taxon>Aspergillaceae</taxon>
        <taxon>Aspergillus</taxon>
        <taxon>Aspergillus subgen. Circumdati</taxon>
    </lineage>
</organism>
<protein>
    <submittedName>
        <fullName evidence="3">Uncharacterized protein</fullName>
    </submittedName>
</protein>